<comment type="caution">
    <text evidence="1">The sequence shown here is derived from an EMBL/GenBank/DDBJ whole genome shotgun (WGS) entry which is preliminary data.</text>
</comment>
<keyword evidence="2" id="KW-1185">Reference proteome</keyword>
<gene>
    <name evidence="1" type="ORF">Fot_54412</name>
</gene>
<dbReference type="EMBL" id="JBFOLJ010000021">
    <property type="protein sequence ID" value="KAL2459668.1"/>
    <property type="molecule type" value="Genomic_DNA"/>
</dbReference>
<dbReference type="AlphaFoldDB" id="A0ABD1P8H5"/>
<evidence type="ECO:0000313" key="1">
    <source>
        <dbReference type="EMBL" id="KAL2459668.1"/>
    </source>
</evidence>
<accession>A0ABD1P8H5</accession>
<sequence>MCHRRFCRCRCVQNHSSLVGSSFRCCTTIYVVHDEDSSYWKSFKHTLSPIAHHDFAATHSANVTIFFGKTLEPKSTIASTFSNSATSVAYRYNGKLLAVGDLTGTELQMDPTPVEDGGFKCKIGSDGGEIGELHMGPPLEYP</sequence>
<reference evidence="2" key="1">
    <citation type="submission" date="2024-07" db="EMBL/GenBank/DDBJ databases">
        <title>Two chromosome-level genome assemblies of Korean endemic species Abeliophyllum distichum and Forsythia ovata (Oleaceae).</title>
        <authorList>
            <person name="Jang H."/>
        </authorList>
    </citation>
    <scope>NUCLEOTIDE SEQUENCE [LARGE SCALE GENOMIC DNA]</scope>
</reference>
<dbReference type="Proteomes" id="UP001604277">
    <property type="component" value="Unassembled WGS sequence"/>
</dbReference>
<protein>
    <submittedName>
        <fullName evidence="1">Protein SLOW WALKER 1-like</fullName>
    </submittedName>
</protein>
<name>A0ABD1P8H5_9LAMI</name>
<organism evidence="1 2">
    <name type="scientific">Forsythia ovata</name>
    <dbReference type="NCBI Taxonomy" id="205694"/>
    <lineage>
        <taxon>Eukaryota</taxon>
        <taxon>Viridiplantae</taxon>
        <taxon>Streptophyta</taxon>
        <taxon>Embryophyta</taxon>
        <taxon>Tracheophyta</taxon>
        <taxon>Spermatophyta</taxon>
        <taxon>Magnoliopsida</taxon>
        <taxon>eudicotyledons</taxon>
        <taxon>Gunneridae</taxon>
        <taxon>Pentapetalae</taxon>
        <taxon>asterids</taxon>
        <taxon>lamiids</taxon>
        <taxon>Lamiales</taxon>
        <taxon>Oleaceae</taxon>
        <taxon>Forsythieae</taxon>
        <taxon>Forsythia</taxon>
    </lineage>
</organism>
<proteinExistence type="predicted"/>
<evidence type="ECO:0000313" key="2">
    <source>
        <dbReference type="Proteomes" id="UP001604277"/>
    </source>
</evidence>